<sequence length="609" mass="66835">MRHWMTLAGLAALAASAPAAAQAPDYSAATVRSRPPQDEIIYFVLPDRFANGDPANDRGGLKGDRLKTGFDPSHKGFFHGGDLKGLTQKLDYIQRLGVTAIWFAPIFQNKPVQGEPGQESAGYHGYWVTDFTRVDSHFGTNDEFRAFVDAAHARGIKVYMDIITNHTADVIYFKECVGQPVCAYRSKADYPYWTKGGLNGARINGGFEGDQVRSAENFARLNDPAYAYTPQLPKGEEQIKVPAWLNDPIHYHNRGNTSFYGEDSRYGDFVGLDDLMTESPRVVDGFIEIYASWIDRFGIDGFRIDTARHVNPEFWARFAPAMRERARAKGIPNFHIFGEVANDAMDPGFLAQHTRRDKLPAVLDFAFQAAVRDMLTGKAGTDLFASLIAGDVLYEGGDATALTLPTFLGNHDMGRLGHMLDKAFPDASEEQRLARMKLAHVLMLTARGVPTVYYGDEQGFTGDGNDQDAREDMFASRVASYNDNRLVGSAATTATENFDSAHPLYALIAELAAIRKAHPRLRDGRTVLRHYGPKPGLLAFTRGEDDGEEILVAVNTSDQPVSMNVEVGYRSRAFIGLAGTCPTTASAPGSVAIRLAPLGYAVCRATPID</sequence>
<dbReference type="SMART" id="SM00642">
    <property type="entry name" value="Aamy"/>
    <property type="match status" value="1"/>
</dbReference>
<feature type="chain" id="PRO_5030609281" evidence="1">
    <location>
        <begin position="22"/>
        <end position="609"/>
    </location>
</feature>
<reference evidence="3 4" key="1">
    <citation type="journal article" date="1994" name="Int. J. Syst. Bacteriol.">
        <title>Phylogenetic positions of novel aerobic, bacteriochlorophyll a-containing bacteria and description of Roseococcus thiosulfatophilus gen. nov., sp. nov., Erythromicrobium ramosum gen. nov., sp. nov., and Erythrobacter litoralis sp. nov.</title>
        <authorList>
            <person name="Yurkov V."/>
            <person name="Stackebrandt E."/>
            <person name="Holmes A."/>
            <person name="Fuerst J.A."/>
            <person name="Hugenholtz P."/>
            <person name="Golecki J."/>
            <person name="Gad'on N."/>
            <person name="Gorlenko V.M."/>
            <person name="Kompantseva E.I."/>
            <person name="Drews G."/>
        </authorList>
    </citation>
    <scope>NUCLEOTIDE SEQUENCE [LARGE SCALE GENOMIC DNA]</scope>
    <source>
        <strain evidence="3 4">KR-99</strain>
    </source>
</reference>
<dbReference type="InterPro" id="IPR017853">
    <property type="entry name" value="GH"/>
</dbReference>
<proteinExistence type="predicted"/>
<dbReference type="GO" id="GO:0005975">
    <property type="term" value="P:carbohydrate metabolic process"/>
    <property type="evidence" value="ECO:0007669"/>
    <property type="project" value="InterPro"/>
</dbReference>
<gene>
    <name evidence="3" type="ORF">FG486_08805</name>
</gene>
<dbReference type="Pfam" id="PF00128">
    <property type="entry name" value="Alpha-amylase"/>
    <property type="match status" value="1"/>
</dbReference>
<dbReference type="Proteomes" id="UP000589292">
    <property type="component" value="Unassembled WGS sequence"/>
</dbReference>
<dbReference type="RefSeq" id="WP_181267262.1">
    <property type="nucleotide sequence ID" value="NZ_VDES01000002.1"/>
</dbReference>
<dbReference type="PANTHER" id="PTHR10357">
    <property type="entry name" value="ALPHA-AMYLASE FAMILY MEMBER"/>
    <property type="match status" value="1"/>
</dbReference>
<dbReference type="InterPro" id="IPR006047">
    <property type="entry name" value="GH13_cat_dom"/>
</dbReference>
<feature type="domain" description="Glycosyl hydrolase family 13 catalytic" evidence="2">
    <location>
        <begin position="43"/>
        <end position="515"/>
    </location>
</feature>
<dbReference type="InterPro" id="IPR032091">
    <property type="entry name" value="Malt_amylase-like_C"/>
</dbReference>
<evidence type="ECO:0000313" key="3">
    <source>
        <dbReference type="EMBL" id="MBA1374436.1"/>
    </source>
</evidence>
<feature type="signal peptide" evidence="1">
    <location>
        <begin position="1"/>
        <end position="21"/>
    </location>
</feature>
<dbReference type="AlphaFoldDB" id="A0A7V8U897"/>
<evidence type="ECO:0000256" key="1">
    <source>
        <dbReference type="SAM" id="SignalP"/>
    </source>
</evidence>
<organism evidence="3 4">
    <name type="scientific">Sphingomonas ursincola</name>
    <dbReference type="NCBI Taxonomy" id="56361"/>
    <lineage>
        <taxon>Bacteria</taxon>
        <taxon>Pseudomonadati</taxon>
        <taxon>Pseudomonadota</taxon>
        <taxon>Alphaproteobacteria</taxon>
        <taxon>Sphingomonadales</taxon>
        <taxon>Sphingomonadaceae</taxon>
        <taxon>Sphingomonas</taxon>
    </lineage>
</organism>
<name>A0A7V8U897_9SPHN</name>
<dbReference type="Pfam" id="PF16657">
    <property type="entry name" value="Malt_amylase_C"/>
    <property type="match status" value="1"/>
</dbReference>
<keyword evidence="4" id="KW-1185">Reference proteome</keyword>
<evidence type="ECO:0000259" key="2">
    <source>
        <dbReference type="SMART" id="SM00642"/>
    </source>
</evidence>
<keyword evidence="1" id="KW-0732">Signal</keyword>
<evidence type="ECO:0000313" key="4">
    <source>
        <dbReference type="Proteomes" id="UP000589292"/>
    </source>
</evidence>
<dbReference type="InterPro" id="IPR013780">
    <property type="entry name" value="Glyco_hydro_b"/>
</dbReference>
<dbReference type="SUPFAM" id="SSF51445">
    <property type="entry name" value="(Trans)glycosidases"/>
    <property type="match status" value="1"/>
</dbReference>
<accession>A0A7V8U897</accession>
<dbReference type="Gene3D" id="2.60.40.1180">
    <property type="entry name" value="Golgi alpha-mannosidase II"/>
    <property type="match status" value="1"/>
</dbReference>
<dbReference type="Gene3D" id="3.20.20.80">
    <property type="entry name" value="Glycosidases"/>
    <property type="match status" value="2"/>
</dbReference>
<comment type="caution">
    <text evidence="3">The sequence shown here is derived from an EMBL/GenBank/DDBJ whole genome shotgun (WGS) entry which is preliminary data.</text>
</comment>
<protein>
    <submittedName>
        <fullName evidence="3">Alpha-amylase</fullName>
    </submittedName>
</protein>
<dbReference type="PANTHER" id="PTHR10357:SF209">
    <property type="entry name" value="PERIPLASMIC ALPHA-AMYLASE"/>
    <property type="match status" value="1"/>
</dbReference>
<dbReference type="EMBL" id="VDES01000002">
    <property type="protein sequence ID" value="MBA1374436.1"/>
    <property type="molecule type" value="Genomic_DNA"/>
</dbReference>
<dbReference type="SUPFAM" id="SSF51011">
    <property type="entry name" value="Glycosyl hydrolase domain"/>
    <property type="match status" value="1"/>
</dbReference>
<dbReference type="CDD" id="cd11339">
    <property type="entry name" value="AmyAc_bac_CMD_like_2"/>
    <property type="match status" value="1"/>
</dbReference>